<dbReference type="Proteomes" id="UP000466332">
    <property type="component" value="Unassembled WGS sequence"/>
</dbReference>
<accession>A0ABW9WL33</accession>
<dbReference type="RefSeq" id="WP_161046505.1">
    <property type="nucleotide sequence ID" value="NZ_WWCS01000013.1"/>
</dbReference>
<feature type="transmembrane region" description="Helical" evidence="1">
    <location>
        <begin position="215"/>
        <end position="237"/>
    </location>
</feature>
<feature type="transmembrane region" description="Helical" evidence="1">
    <location>
        <begin position="23"/>
        <end position="44"/>
    </location>
</feature>
<evidence type="ECO:0000313" key="3">
    <source>
        <dbReference type="Proteomes" id="UP000466332"/>
    </source>
</evidence>
<name>A0ABW9WL33_9BURK</name>
<sequence>MTAFYNSDVSVAPRVWSKDERNFQVAFVVFSGLTVLAGTVAIIGTGGVASLWLRNPVMWCVTVALCAGVRKLRMPPPWVAATMIVALALSILVGPNQAGVHRWLAVGSVQLNVAALVMPSAILLADRGIRVKGQPGYAVAVLGMAATLAWQPDISQLIALIAAAVMWAVAQRSFMSLRWIVPVALVTLLICAGRPDPLDSVPHVEGIFHLAAEVSPILAFCGGACLLLTSLSPLVLANDVNKRPAAAGLAAYFLVSGFAYLYGAFPVPLAGYGISLILGWLIGATALVMK</sequence>
<keyword evidence="1" id="KW-1133">Transmembrane helix</keyword>
<evidence type="ECO:0000256" key="1">
    <source>
        <dbReference type="SAM" id="Phobius"/>
    </source>
</evidence>
<reference evidence="2 3" key="1">
    <citation type="submission" date="2019-12" db="EMBL/GenBank/DDBJ databases">
        <title>Novel species isolated from a subtropical stream in China.</title>
        <authorList>
            <person name="Lu H."/>
        </authorList>
    </citation>
    <scope>NUCLEOTIDE SEQUENCE [LARGE SCALE GENOMIC DNA]</scope>
    <source>
        <strain evidence="2 3">FT109W</strain>
    </source>
</reference>
<protein>
    <submittedName>
        <fullName evidence="2">Uncharacterized protein</fullName>
    </submittedName>
</protein>
<keyword evidence="3" id="KW-1185">Reference proteome</keyword>
<feature type="transmembrane region" description="Helical" evidence="1">
    <location>
        <begin position="269"/>
        <end position="289"/>
    </location>
</feature>
<feature type="transmembrane region" description="Helical" evidence="1">
    <location>
        <begin position="78"/>
        <end position="96"/>
    </location>
</feature>
<feature type="transmembrane region" description="Helical" evidence="1">
    <location>
        <begin position="137"/>
        <end position="170"/>
    </location>
</feature>
<evidence type="ECO:0000313" key="2">
    <source>
        <dbReference type="EMBL" id="MYN41535.1"/>
    </source>
</evidence>
<keyword evidence="1" id="KW-0472">Membrane</keyword>
<organism evidence="2 3">
    <name type="scientific">Duganella margarita</name>
    <dbReference type="NCBI Taxonomy" id="2692170"/>
    <lineage>
        <taxon>Bacteria</taxon>
        <taxon>Pseudomonadati</taxon>
        <taxon>Pseudomonadota</taxon>
        <taxon>Betaproteobacteria</taxon>
        <taxon>Burkholderiales</taxon>
        <taxon>Oxalobacteraceae</taxon>
        <taxon>Telluria group</taxon>
        <taxon>Duganella</taxon>
    </lineage>
</organism>
<feature type="transmembrane region" description="Helical" evidence="1">
    <location>
        <begin position="244"/>
        <end position="263"/>
    </location>
</feature>
<dbReference type="EMBL" id="WWCS01000013">
    <property type="protein sequence ID" value="MYN41535.1"/>
    <property type="molecule type" value="Genomic_DNA"/>
</dbReference>
<comment type="caution">
    <text evidence="2">The sequence shown here is derived from an EMBL/GenBank/DDBJ whole genome shotgun (WGS) entry which is preliminary data.</text>
</comment>
<proteinExistence type="predicted"/>
<feature type="transmembrane region" description="Helical" evidence="1">
    <location>
        <begin position="177"/>
        <end position="195"/>
    </location>
</feature>
<keyword evidence="1" id="KW-0812">Transmembrane</keyword>
<feature type="transmembrane region" description="Helical" evidence="1">
    <location>
        <begin position="103"/>
        <end position="125"/>
    </location>
</feature>
<gene>
    <name evidence="2" type="ORF">GTP55_19405</name>
</gene>